<organism evidence="2 3">
    <name type="scientific">Miscanthus lutarioriparius</name>
    <dbReference type="NCBI Taxonomy" id="422564"/>
    <lineage>
        <taxon>Eukaryota</taxon>
        <taxon>Viridiplantae</taxon>
        <taxon>Streptophyta</taxon>
        <taxon>Embryophyta</taxon>
        <taxon>Tracheophyta</taxon>
        <taxon>Spermatophyta</taxon>
        <taxon>Magnoliopsida</taxon>
        <taxon>Liliopsida</taxon>
        <taxon>Poales</taxon>
        <taxon>Poaceae</taxon>
        <taxon>PACMAD clade</taxon>
        <taxon>Panicoideae</taxon>
        <taxon>Andropogonodae</taxon>
        <taxon>Andropogoneae</taxon>
        <taxon>Saccharinae</taxon>
        <taxon>Miscanthus</taxon>
    </lineage>
</organism>
<protein>
    <recommendedName>
        <fullName evidence="1">DUF8040 domain-containing protein</fullName>
    </recommendedName>
</protein>
<accession>A0A811MX57</accession>
<dbReference type="InterPro" id="IPR058353">
    <property type="entry name" value="DUF8040"/>
</dbReference>
<dbReference type="AlphaFoldDB" id="A0A811MX57"/>
<evidence type="ECO:0000313" key="2">
    <source>
        <dbReference type="EMBL" id="CAD6212094.1"/>
    </source>
</evidence>
<sequence>MTRDLTGTDTSFGAERVHEILTCHESLSKRNFRMEVGVFQALVNKLSEKQLLADSRAISIEEKVAISLYALVKNASNETLQYEFNTVEKQ</sequence>
<proteinExistence type="predicted"/>
<comment type="caution">
    <text evidence="2">The sequence shown here is derived from an EMBL/GenBank/DDBJ whole genome shotgun (WGS) entry which is preliminary data.</text>
</comment>
<dbReference type="OrthoDB" id="667091at2759"/>
<dbReference type="Pfam" id="PF26138">
    <property type="entry name" value="DUF8040"/>
    <property type="match status" value="1"/>
</dbReference>
<dbReference type="EMBL" id="CAJGYO010000002">
    <property type="protein sequence ID" value="CAD6212094.1"/>
    <property type="molecule type" value="Genomic_DNA"/>
</dbReference>
<gene>
    <name evidence="2" type="ORF">NCGR_LOCUS7902</name>
</gene>
<evidence type="ECO:0000259" key="1">
    <source>
        <dbReference type="Pfam" id="PF26138"/>
    </source>
</evidence>
<reference evidence="2" key="1">
    <citation type="submission" date="2020-10" db="EMBL/GenBank/DDBJ databases">
        <authorList>
            <person name="Han B."/>
            <person name="Lu T."/>
            <person name="Zhao Q."/>
            <person name="Huang X."/>
            <person name="Zhao Y."/>
        </authorList>
    </citation>
    <scope>NUCLEOTIDE SEQUENCE</scope>
</reference>
<name>A0A811MX57_9POAL</name>
<feature type="domain" description="DUF8040" evidence="1">
    <location>
        <begin position="12"/>
        <end position="86"/>
    </location>
</feature>
<dbReference type="Proteomes" id="UP000604825">
    <property type="component" value="Unassembled WGS sequence"/>
</dbReference>
<evidence type="ECO:0000313" key="3">
    <source>
        <dbReference type="Proteomes" id="UP000604825"/>
    </source>
</evidence>
<keyword evidence="3" id="KW-1185">Reference proteome</keyword>